<evidence type="ECO:0000256" key="7">
    <source>
        <dbReference type="PROSITE-ProRule" id="PRU00042"/>
    </source>
</evidence>
<dbReference type="OrthoDB" id="6077919at2759"/>
<accession>A0A409WVP2</accession>
<comment type="subcellular location">
    <subcellularLocation>
        <location evidence="1">Nucleus</location>
    </subcellularLocation>
</comment>
<evidence type="ECO:0000256" key="1">
    <source>
        <dbReference type="ARBA" id="ARBA00004123"/>
    </source>
</evidence>
<evidence type="ECO:0000313" key="11">
    <source>
        <dbReference type="Proteomes" id="UP000283269"/>
    </source>
</evidence>
<keyword evidence="6" id="KW-0539">Nucleus</keyword>
<keyword evidence="2" id="KW-0479">Metal-binding</keyword>
<feature type="domain" description="C2H2-type" evidence="9">
    <location>
        <begin position="319"/>
        <end position="348"/>
    </location>
</feature>
<proteinExistence type="predicted"/>
<dbReference type="Gene3D" id="3.30.160.60">
    <property type="entry name" value="Classic Zinc Finger"/>
    <property type="match status" value="3"/>
</dbReference>
<organism evidence="10 11">
    <name type="scientific">Psilocybe cyanescens</name>
    <dbReference type="NCBI Taxonomy" id="93625"/>
    <lineage>
        <taxon>Eukaryota</taxon>
        <taxon>Fungi</taxon>
        <taxon>Dikarya</taxon>
        <taxon>Basidiomycota</taxon>
        <taxon>Agaricomycotina</taxon>
        <taxon>Agaricomycetes</taxon>
        <taxon>Agaricomycetidae</taxon>
        <taxon>Agaricales</taxon>
        <taxon>Agaricineae</taxon>
        <taxon>Strophariaceae</taxon>
        <taxon>Psilocybe</taxon>
    </lineage>
</organism>
<evidence type="ECO:0000256" key="2">
    <source>
        <dbReference type="ARBA" id="ARBA00022723"/>
    </source>
</evidence>
<feature type="domain" description="C2H2-type" evidence="9">
    <location>
        <begin position="26"/>
        <end position="54"/>
    </location>
</feature>
<gene>
    <name evidence="10" type="ORF">CVT25_007140</name>
</gene>
<dbReference type="InParanoid" id="A0A409WVP2"/>
<evidence type="ECO:0000256" key="3">
    <source>
        <dbReference type="ARBA" id="ARBA00022737"/>
    </source>
</evidence>
<feature type="compositionally biased region" description="Polar residues" evidence="8">
    <location>
        <begin position="175"/>
        <end position="207"/>
    </location>
</feature>
<evidence type="ECO:0000256" key="4">
    <source>
        <dbReference type="ARBA" id="ARBA00022771"/>
    </source>
</evidence>
<evidence type="ECO:0000259" key="9">
    <source>
        <dbReference type="PROSITE" id="PS50157"/>
    </source>
</evidence>
<dbReference type="Proteomes" id="UP000283269">
    <property type="component" value="Unassembled WGS sequence"/>
</dbReference>
<keyword evidence="3" id="KW-0677">Repeat</keyword>
<keyword evidence="11" id="KW-1185">Reference proteome</keyword>
<dbReference type="PROSITE" id="PS50157">
    <property type="entry name" value="ZINC_FINGER_C2H2_2"/>
    <property type="match status" value="5"/>
</dbReference>
<feature type="domain" description="C2H2-type" evidence="9">
    <location>
        <begin position="148"/>
        <end position="176"/>
    </location>
</feature>
<protein>
    <recommendedName>
        <fullName evidence="9">C2H2-type domain-containing protein</fullName>
    </recommendedName>
</protein>
<evidence type="ECO:0000256" key="5">
    <source>
        <dbReference type="ARBA" id="ARBA00022833"/>
    </source>
</evidence>
<feature type="region of interest" description="Disordered" evidence="8">
    <location>
        <begin position="165"/>
        <end position="207"/>
    </location>
</feature>
<dbReference type="Pfam" id="PF13912">
    <property type="entry name" value="zf-C2H2_6"/>
    <property type="match status" value="1"/>
</dbReference>
<dbReference type="InterPro" id="IPR013087">
    <property type="entry name" value="Znf_C2H2_type"/>
</dbReference>
<dbReference type="PROSITE" id="PS00028">
    <property type="entry name" value="ZINC_FINGER_C2H2_1"/>
    <property type="match status" value="6"/>
</dbReference>
<evidence type="ECO:0000313" key="10">
    <source>
        <dbReference type="EMBL" id="PPQ82531.1"/>
    </source>
</evidence>
<dbReference type="InterPro" id="IPR050888">
    <property type="entry name" value="ZnF_C2H2-type_TF"/>
</dbReference>
<keyword evidence="5" id="KW-0862">Zinc</keyword>
<dbReference type="Pfam" id="PF00096">
    <property type="entry name" value="zf-C2H2"/>
    <property type="match status" value="1"/>
</dbReference>
<keyword evidence="4 7" id="KW-0863">Zinc-finger</keyword>
<name>A0A409WVP2_PSICY</name>
<reference evidence="10 11" key="1">
    <citation type="journal article" date="2018" name="Evol. Lett.">
        <title>Horizontal gene cluster transfer increased hallucinogenic mushroom diversity.</title>
        <authorList>
            <person name="Reynolds H.T."/>
            <person name="Vijayakumar V."/>
            <person name="Gluck-Thaler E."/>
            <person name="Korotkin H.B."/>
            <person name="Matheny P.B."/>
            <person name="Slot J.C."/>
        </authorList>
    </citation>
    <scope>NUCLEOTIDE SEQUENCE [LARGE SCALE GENOMIC DNA]</scope>
    <source>
        <strain evidence="10 11">2631</strain>
    </source>
</reference>
<feature type="domain" description="C2H2-type" evidence="9">
    <location>
        <begin position="113"/>
        <end position="137"/>
    </location>
</feature>
<dbReference type="EMBL" id="NHYD01003124">
    <property type="protein sequence ID" value="PPQ82531.1"/>
    <property type="molecule type" value="Genomic_DNA"/>
</dbReference>
<dbReference type="SUPFAM" id="SSF57667">
    <property type="entry name" value="beta-beta-alpha zinc fingers"/>
    <property type="match status" value="1"/>
</dbReference>
<dbReference type="GO" id="GO:0005634">
    <property type="term" value="C:nucleus"/>
    <property type="evidence" value="ECO:0007669"/>
    <property type="project" value="UniProtKB-SubCell"/>
</dbReference>
<comment type="caution">
    <text evidence="10">The sequence shown here is derived from an EMBL/GenBank/DDBJ whole genome shotgun (WGS) entry which is preliminary data.</text>
</comment>
<dbReference type="STRING" id="93625.A0A409WVP2"/>
<dbReference type="SMART" id="SM00355">
    <property type="entry name" value="ZnF_C2H2"/>
    <property type="match status" value="6"/>
</dbReference>
<evidence type="ECO:0000256" key="6">
    <source>
        <dbReference type="ARBA" id="ARBA00023242"/>
    </source>
</evidence>
<dbReference type="AlphaFoldDB" id="A0A409WVP2"/>
<evidence type="ECO:0000256" key="8">
    <source>
        <dbReference type="SAM" id="MobiDB-lite"/>
    </source>
</evidence>
<dbReference type="Pfam" id="PF12874">
    <property type="entry name" value="zf-met"/>
    <property type="match status" value="1"/>
</dbReference>
<sequence>MCKRSFTTPQALADHAKDPGNLHTRFPCKSCNRLFKTKGALNNHTQALHPSSSVKAVVINTAQELDEHKKSPYKSRHIKVLHSSSSTQVTTTPAVNLAYQVPTRVTTTPAVNRACQVCHKSFKTARSLRDHKKATHATTLKPVVAAKFVCGVCKQSFKLAQGLADHTSAKHKRPSPTTVRSLQPQPTSPTTVRSPQPQPTSPTAVCSIKQQPTSPTTVCSIKQQPTSPTTVCSIKQQPIAQRPRDMKCTFCEDLFKSPSGIAQHIESGVHKFHRHHVTASIQAMGIVPQITIKHITEPPVAPTILSYVATAAAFNGTMYECFICKGTFRTLAALNSHLNSAAHDDNEFKCPKCNAEFTLISGLVQHLESHCCGLAPLIQIDDYFNKLEDQFSRMIVSRQIEI</sequence>
<dbReference type="GO" id="GO:0008270">
    <property type="term" value="F:zinc ion binding"/>
    <property type="evidence" value="ECO:0007669"/>
    <property type="project" value="UniProtKB-KW"/>
</dbReference>
<feature type="domain" description="C2H2-type" evidence="9">
    <location>
        <begin position="348"/>
        <end position="370"/>
    </location>
</feature>
<dbReference type="InterPro" id="IPR036236">
    <property type="entry name" value="Znf_C2H2_sf"/>
</dbReference>
<dbReference type="PANTHER" id="PTHR24406">
    <property type="entry name" value="TRANSCRIPTIONAL REPRESSOR CTCFL-RELATED"/>
    <property type="match status" value="1"/>
</dbReference>